<name>A0ABD5NMW5_9EURY</name>
<keyword evidence="3" id="KW-1185">Reference proteome</keyword>
<evidence type="ECO:0000313" key="3">
    <source>
        <dbReference type="Proteomes" id="UP001595846"/>
    </source>
</evidence>
<comment type="caution">
    <text evidence="2">The sequence shown here is derived from an EMBL/GenBank/DDBJ whole genome shotgun (WGS) entry which is preliminary data.</text>
</comment>
<dbReference type="AlphaFoldDB" id="A0ABD5NMW5"/>
<accession>A0ABD5NMW5</accession>
<dbReference type="Proteomes" id="UP001595846">
    <property type="component" value="Unassembled WGS sequence"/>
</dbReference>
<evidence type="ECO:0000256" key="1">
    <source>
        <dbReference type="SAM" id="MobiDB-lite"/>
    </source>
</evidence>
<dbReference type="RefSeq" id="WP_256531419.1">
    <property type="nucleotide sequence ID" value="NZ_CP101824.1"/>
</dbReference>
<reference evidence="2 3" key="1">
    <citation type="journal article" date="2019" name="Int. J. Syst. Evol. Microbiol.">
        <title>The Global Catalogue of Microorganisms (GCM) 10K type strain sequencing project: providing services to taxonomists for standard genome sequencing and annotation.</title>
        <authorList>
            <consortium name="The Broad Institute Genomics Platform"/>
            <consortium name="The Broad Institute Genome Sequencing Center for Infectious Disease"/>
            <person name="Wu L."/>
            <person name="Ma J."/>
        </authorList>
    </citation>
    <scope>NUCLEOTIDE SEQUENCE [LARGE SCALE GENOMIC DNA]</scope>
    <source>
        <strain evidence="2 3">IBRC-M 10256</strain>
    </source>
</reference>
<evidence type="ECO:0000313" key="2">
    <source>
        <dbReference type="EMBL" id="MFC3958230.1"/>
    </source>
</evidence>
<dbReference type="EMBL" id="JBHSAQ010000003">
    <property type="protein sequence ID" value="MFC3958230.1"/>
    <property type="molecule type" value="Genomic_DNA"/>
</dbReference>
<feature type="region of interest" description="Disordered" evidence="1">
    <location>
        <begin position="87"/>
        <end position="108"/>
    </location>
</feature>
<dbReference type="GeneID" id="73904157"/>
<sequence length="108" mass="12022">MAPETLYVTDSGRYLTGWQLRQRIECGEWCRRIVDESTGVILVESADETVIALTILAMGSLPSYLEVRGDGHRTWVADRRRVVPSSQSADVVGPIGPQRQTPVSLHTR</sequence>
<organism evidence="2 3">
    <name type="scientific">Halovivax cerinus</name>
    <dbReference type="NCBI Taxonomy" id="1487865"/>
    <lineage>
        <taxon>Archaea</taxon>
        <taxon>Methanobacteriati</taxon>
        <taxon>Methanobacteriota</taxon>
        <taxon>Stenosarchaea group</taxon>
        <taxon>Halobacteria</taxon>
        <taxon>Halobacteriales</taxon>
        <taxon>Natrialbaceae</taxon>
        <taxon>Halovivax</taxon>
    </lineage>
</organism>
<feature type="compositionally biased region" description="Polar residues" evidence="1">
    <location>
        <begin position="98"/>
        <end position="108"/>
    </location>
</feature>
<proteinExistence type="predicted"/>
<protein>
    <submittedName>
        <fullName evidence="2">Uncharacterized protein</fullName>
    </submittedName>
</protein>
<gene>
    <name evidence="2" type="ORF">ACFOUR_07585</name>
</gene>